<dbReference type="Pfam" id="PF03717">
    <property type="entry name" value="PBP_dimer"/>
    <property type="match status" value="1"/>
</dbReference>
<dbReference type="GO" id="GO:0008658">
    <property type="term" value="F:penicillin binding"/>
    <property type="evidence" value="ECO:0007669"/>
    <property type="project" value="InterPro"/>
</dbReference>
<evidence type="ECO:0000256" key="2">
    <source>
        <dbReference type="ARBA" id="ARBA00007171"/>
    </source>
</evidence>
<comment type="subcellular location">
    <subcellularLocation>
        <location evidence="1">Membrane</location>
    </subcellularLocation>
</comment>
<dbReference type="InterPro" id="IPR036138">
    <property type="entry name" value="PBP_dimer_sf"/>
</dbReference>
<gene>
    <name evidence="6" type="primary">penA</name>
    <name evidence="6" type="ORF">DSM112329_02157</name>
</gene>
<dbReference type="Gene3D" id="3.30.450.330">
    <property type="match status" value="1"/>
</dbReference>
<dbReference type="GO" id="GO:0009002">
    <property type="term" value="F:serine-type D-Ala-D-Ala carboxypeptidase activity"/>
    <property type="evidence" value="ECO:0007669"/>
    <property type="project" value="UniProtKB-EC"/>
</dbReference>
<dbReference type="SUPFAM" id="SSF56519">
    <property type="entry name" value="Penicillin binding protein dimerisation domain"/>
    <property type="match status" value="1"/>
</dbReference>
<keyword evidence="3" id="KW-0472">Membrane</keyword>
<dbReference type="InterPro" id="IPR005311">
    <property type="entry name" value="PBP_dimer"/>
</dbReference>
<sequence>MPLLDRRIGLLFLCFLILISLAFARALYFGTVKGSALGQVATKQQVSTDVVPARRGTITDRNGDELAVSEPSATIIANPRLIDVGDVPAGVIAKQLAPLLELEPGEVLQAITKPDTGYVQVKRQVPAVTADRIAELKINGITQEASEQRTYPHGLLAGQVLGIVGRSDKGITVGREGLEYFRNKSLRGRDGKVRTLRDALGQPLQVDELQPSKPGARLELTLDAEIQDRAEKVLAAVGKKYSPKSATAVVMDPATNEVLAMANWPRVDPNRPGDAPADARQNKAVGITYEPGSTFKAFTVAGALEDKKTTPDTVYNLDPTIKIADREIGESHDRGPVSLTTGQILAQSSNVGAIKIGLGLGRERFDHWVREFGFGKPTGVDLPGEERGIQPTIKQYSGSSMGNLPIGQGESVTSLQMATAYSAIANGGILRPPRIVRKIDGRRLAPRKGKRIISENVASEIRKMLEGVVAAGGTASEVSIPGYQLAGKTGTANKVDAVTREYSQEDYVSSFVGFAPAAKPKLLVSVMVDQPQGAIFGGVVAAPAFQDIASFALQYLKIAP</sequence>
<dbReference type="InterPro" id="IPR001460">
    <property type="entry name" value="PCN-bd_Tpept"/>
</dbReference>
<evidence type="ECO:0000313" key="6">
    <source>
        <dbReference type="EMBL" id="XAY05308.1"/>
    </source>
</evidence>
<keyword evidence="6" id="KW-0645">Protease</keyword>
<name>A0AAU7AV04_9ACTN</name>
<comment type="similarity">
    <text evidence="2">Belongs to the transpeptidase family.</text>
</comment>
<dbReference type="Pfam" id="PF00905">
    <property type="entry name" value="Transpeptidase"/>
    <property type="match status" value="1"/>
</dbReference>
<dbReference type="EMBL" id="CP114014">
    <property type="protein sequence ID" value="XAY05308.1"/>
    <property type="molecule type" value="Genomic_DNA"/>
</dbReference>
<dbReference type="RefSeq" id="WP_354701820.1">
    <property type="nucleotide sequence ID" value="NZ_CP114014.1"/>
</dbReference>
<accession>A0AAU7AV04</accession>
<evidence type="ECO:0000256" key="1">
    <source>
        <dbReference type="ARBA" id="ARBA00004370"/>
    </source>
</evidence>
<dbReference type="EC" id="3.4.16.4" evidence="6"/>
<dbReference type="PANTHER" id="PTHR30627:SF1">
    <property type="entry name" value="PEPTIDOGLYCAN D,D-TRANSPEPTIDASE FTSI"/>
    <property type="match status" value="1"/>
</dbReference>
<keyword evidence="6" id="KW-0378">Hydrolase</keyword>
<dbReference type="GO" id="GO:0005886">
    <property type="term" value="C:plasma membrane"/>
    <property type="evidence" value="ECO:0007669"/>
    <property type="project" value="TreeGrafter"/>
</dbReference>
<feature type="domain" description="Penicillin-binding protein transpeptidase" evidence="4">
    <location>
        <begin position="247"/>
        <end position="549"/>
    </location>
</feature>
<organism evidence="6">
    <name type="scientific">Paraconexibacter sp. AEG42_29</name>
    <dbReference type="NCBI Taxonomy" id="2997339"/>
    <lineage>
        <taxon>Bacteria</taxon>
        <taxon>Bacillati</taxon>
        <taxon>Actinomycetota</taxon>
        <taxon>Thermoleophilia</taxon>
        <taxon>Solirubrobacterales</taxon>
        <taxon>Paraconexibacteraceae</taxon>
        <taxon>Paraconexibacter</taxon>
    </lineage>
</organism>
<dbReference type="Gene3D" id="3.90.1310.10">
    <property type="entry name" value="Penicillin-binding protein 2a (Domain 2)"/>
    <property type="match status" value="1"/>
</dbReference>
<evidence type="ECO:0000259" key="4">
    <source>
        <dbReference type="Pfam" id="PF00905"/>
    </source>
</evidence>
<dbReference type="InterPro" id="IPR012338">
    <property type="entry name" value="Beta-lactam/transpept-like"/>
</dbReference>
<keyword evidence="6" id="KW-0121">Carboxypeptidase</keyword>
<protein>
    <submittedName>
        <fullName evidence="6">Peptidoglycan D,D-transpeptidase PenA</fullName>
        <ecNumber evidence="6">3.4.16.4</ecNumber>
    </submittedName>
</protein>
<dbReference type="AlphaFoldDB" id="A0AAU7AV04"/>
<evidence type="ECO:0000256" key="3">
    <source>
        <dbReference type="ARBA" id="ARBA00023136"/>
    </source>
</evidence>
<dbReference type="KEGG" id="parq:DSM112329_02157"/>
<dbReference type="PANTHER" id="PTHR30627">
    <property type="entry name" value="PEPTIDOGLYCAN D,D-TRANSPEPTIDASE"/>
    <property type="match status" value="1"/>
</dbReference>
<evidence type="ECO:0000259" key="5">
    <source>
        <dbReference type="Pfam" id="PF03717"/>
    </source>
</evidence>
<dbReference type="Gene3D" id="3.40.710.10">
    <property type="entry name" value="DD-peptidase/beta-lactamase superfamily"/>
    <property type="match status" value="1"/>
</dbReference>
<dbReference type="InterPro" id="IPR050515">
    <property type="entry name" value="Beta-lactam/transpept"/>
</dbReference>
<reference evidence="6" key="1">
    <citation type="submission" date="2022-12" db="EMBL/GenBank/DDBJ databases">
        <title>Paraconexibacter alkalitolerans sp. nov. and Baekduia alba sp. nov., isolated from soil and emended description of the genera Paraconexibacter (Chun et al., 2020) and Baekduia (An et al., 2020).</title>
        <authorList>
            <person name="Vieira S."/>
            <person name="Huber K.J."/>
            <person name="Geppert A."/>
            <person name="Wolf J."/>
            <person name="Neumann-Schaal M."/>
            <person name="Muesken M."/>
            <person name="Overmann J."/>
        </authorList>
    </citation>
    <scope>NUCLEOTIDE SEQUENCE</scope>
    <source>
        <strain evidence="6">AEG42_29</strain>
    </source>
</reference>
<proteinExistence type="inferred from homology"/>
<dbReference type="GO" id="GO:0071555">
    <property type="term" value="P:cell wall organization"/>
    <property type="evidence" value="ECO:0007669"/>
    <property type="project" value="TreeGrafter"/>
</dbReference>
<dbReference type="SUPFAM" id="SSF56601">
    <property type="entry name" value="beta-lactamase/transpeptidase-like"/>
    <property type="match status" value="1"/>
</dbReference>
<feature type="domain" description="Penicillin-binding protein dimerisation" evidence="5">
    <location>
        <begin position="51"/>
        <end position="205"/>
    </location>
</feature>